<accession>A0A6I2UK81</accession>
<dbReference type="AlphaFoldDB" id="A0A6I2UK81"/>
<evidence type="ECO:0000313" key="3">
    <source>
        <dbReference type="Proteomes" id="UP000433181"/>
    </source>
</evidence>
<protein>
    <submittedName>
        <fullName evidence="2">DUF4143 domain-containing protein</fullName>
    </submittedName>
</protein>
<gene>
    <name evidence="2" type="ORF">FYJ84_10635</name>
</gene>
<dbReference type="RefSeq" id="WP_405761720.1">
    <property type="nucleotide sequence ID" value="NZ_JBGUUA010000153.1"/>
</dbReference>
<dbReference type="EMBL" id="VUNR01000023">
    <property type="protein sequence ID" value="MSU09442.1"/>
    <property type="molecule type" value="Genomic_DNA"/>
</dbReference>
<name>A0A6I2UK81_9FIRM</name>
<evidence type="ECO:0000259" key="1">
    <source>
        <dbReference type="Pfam" id="PF13635"/>
    </source>
</evidence>
<evidence type="ECO:0000313" key="2">
    <source>
        <dbReference type="EMBL" id="MSU09442.1"/>
    </source>
</evidence>
<dbReference type="Pfam" id="PF13635">
    <property type="entry name" value="DUF4143"/>
    <property type="match status" value="1"/>
</dbReference>
<dbReference type="InterPro" id="IPR025420">
    <property type="entry name" value="DUF4143"/>
</dbReference>
<reference evidence="2 3" key="1">
    <citation type="submission" date="2019-08" db="EMBL/GenBank/DDBJ databases">
        <title>In-depth cultivation of the pig gut microbiome towards novel bacterial diversity and tailored functional studies.</title>
        <authorList>
            <person name="Wylensek D."/>
            <person name="Hitch T.C.A."/>
            <person name="Clavel T."/>
        </authorList>
    </citation>
    <scope>NUCLEOTIDE SEQUENCE [LARGE SCALE GENOMIC DNA]</scope>
    <source>
        <strain evidence="2 3">WCA-693-APC-5D-A</strain>
    </source>
</reference>
<organism evidence="2 3">
    <name type="scientific">Anaerovibrio slackiae</name>
    <dbReference type="NCBI Taxonomy" id="2652309"/>
    <lineage>
        <taxon>Bacteria</taxon>
        <taxon>Bacillati</taxon>
        <taxon>Bacillota</taxon>
        <taxon>Negativicutes</taxon>
        <taxon>Selenomonadales</taxon>
        <taxon>Selenomonadaceae</taxon>
        <taxon>Anaerovibrio</taxon>
    </lineage>
</organism>
<sequence length="102" mass="11869">MELLKQNLEPYFWRSGNTAEVDFLIANQETIIPIEAKAEIHTRAKSYQCFCRQYKPEIGFKISMKNIAVNDIVETRTYSLPLYLASFVKKIAFKQMQTNTQA</sequence>
<dbReference type="Proteomes" id="UP000433181">
    <property type="component" value="Unassembled WGS sequence"/>
</dbReference>
<dbReference type="GeneID" id="96894606"/>
<proteinExistence type="predicted"/>
<keyword evidence="3" id="KW-1185">Reference proteome</keyword>
<comment type="caution">
    <text evidence="2">The sequence shown here is derived from an EMBL/GenBank/DDBJ whole genome shotgun (WGS) entry which is preliminary data.</text>
</comment>
<feature type="domain" description="DUF4143" evidence="1">
    <location>
        <begin position="2"/>
        <end position="38"/>
    </location>
</feature>